<evidence type="ECO:0000256" key="4">
    <source>
        <dbReference type="ARBA" id="ARBA00022475"/>
    </source>
</evidence>
<comment type="similarity">
    <text evidence="2">Belongs to the TYROBP family.</text>
</comment>
<evidence type="ECO:0000256" key="8">
    <source>
        <dbReference type="ARBA" id="ARBA00022729"/>
    </source>
</evidence>
<comment type="subcellular location">
    <subcellularLocation>
        <location evidence="1">Cell membrane</location>
        <topology evidence="1">Single-pass type I membrane protein</topology>
    </subcellularLocation>
</comment>
<dbReference type="InParanoid" id="W5M845"/>
<evidence type="ECO:0000313" key="17">
    <source>
        <dbReference type="Ensembl" id="ENSLOCP00000004553.1"/>
    </source>
</evidence>
<dbReference type="GO" id="GO:0002282">
    <property type="term" value="P:microglial cell activation involved in immune response"/>
    <property type="evidence" value="ECO:0000318"/>
    <property type="project" value="GO_Central"/>
</dbReference>
<proteinExistence type="inferred from homology"/>
<reference evidence="17" key="3">
    <citation type="submission" date="2025-09" db="UniProtKB">
        <authorList>
            <consortium name="Ensembl"/>
        </authorList>
    </citation>
    <scope>IDENTIFICATION</scope>
</reference>
<dbReference type="EMBL" id="AHAT01019138">
    <property type="status" value="NOT_ANNOTATED_CDS"/>
    <property type="molecule type" value="Genomic_DNA"/>
</dbReference>
<dbReference type="GO" id="GO:0046872">
    <property type="term" value="F:metal ion binding"/>
    <property type="evidence" value="ECO:0007669"/>
    <property type="project" value="UniProtKB-KW"/>
</dbReference>
<evidence type="ECO:0000256" key="14">
    <source>
        <dbReference type="ARBA" id="ARBA00031252"/>
    </source>
</evidence>
<keyword evidence="7" id="KW-0479">Metal-binding</keyword>
<dbReference type="Ensembl" id="ENSLOCT00000004561.1">
    <property type="protein sequence ID" value="ENSLOCP00000004553.1"/>
    <property type="gene ID" value="ENSLOCG00000003818.1"/>
</dbReference>
<organism evidence="17 18">
    <name type="scientific">Lepisosteus oculatus</name>
    <name type="common">Spotted gar</name>
    <dbReference type="NCBI Taxonomy" id="7918"/>
    <lineage>
        <taxon>Eukaryota</taxon>
        <taxon>Metazoa</taxon>
        <taxon>Chordata</taxon>
        <taxon>Craniata</taxon>
        <taxon>Vertebrata</taxon>
        <taxon>Euteleostomi</taxon>
        <taxon>Actinopterygii</taxon>
        <taxon>Neopterygii</taxon>
        <taxon>Holostei</taxon>
        <taxon>Semionotiformes</taxon>
        <taxon>Lepisosteidae</taxon>
        <taxon>Lepisosteus</taxon>
    </lineage>
</organism>
<dbReference type="GO" id="GO:0032816">
    <property type="term" value="P:positive regulation of natural killer cell activation"/>
    <property type="evidence" value="ECO:0000318"/>
    <property type="project" value="GO_Central"/>
</dbReference>
<accession>W5M845</accession>
<keyword evidence="12 15" id="KW-0472">Membrane</keyword>
<evidence type="ECO:0000256" key="1">
    <source>
        <dbReference type="ARBA" id="ARBA00004251"/>
    </source>
</evidence>
<dbReference type="InterPro" id="IPR026200">
    <property type="entry name" value="Tyrobp"/>
</dbReference>
<reference evidence="17" key="2">
    <citation type="submission" date="2025-08" db="UniProtKB">
        <authorList>
            <consortium name="Ensembl"/>
        </authorList>
    </citation>
    <scope>IDENTIFICATION</scope>
</reference>
<evidence type="ECO:0000256" key="7">
    <source>
        <dbReference type="ARBA" id="ARBA00022723"/>
    </source>
</evidence>
<keyword evidence="8 16" id="KW-0732">Signal</keyword>
<dbReference type="GO" id="GO:0009986">
    <property type="term" value="C:cell surface"/>
    <property type="evidence" value="ECO:0000318"/>
    <property type="project" value="GO_Central"/>
</dbReference>
<dbReference type="Gene3D" id="1.10.287.770">
    <property type="entry name" value="YojJ-like"/>
    <property type="match status" value="1"/>
</dbReference>
<dbReference type="PANTHER" id="PTHR17554">
    <property type="entry name" value="TYRO PROTEIN TYROSINE KINASE-BINDING PROTEIN"/>
    <property type="match status" value="1"/>
</dbReference>
<dbReference type="PANTHER" id="PTHR17554:SF2">
    <property type="entry name" value="TYRO PROTEIN TYROSINE KINASE-BINDING PROTEIN"/>
    <property type="match status" value="1"/>
</dbReference>
<keyword evidence="18" id="KW-1185">Reference proteome</keyword>
<evidence type="ECO:0000313" key="18">
    <source>
        <dbReference type="Proteomes" id="UP000018468"/>
    </source>
</evidence>
<dbReference type="GO" id="GO:0032911">
    <property type="term" value="P:negative regulation of transforming growth factor beta1 production"/>
    <property type="evidence" value="ECO:0000318"/>
    <property type="project" value="GO_Central"/>
</dbReference>
<name>W5M845_LEPOC</name>
<sequence length="115" mass="12795">INWYLFLFFPPGPVVGQSFSISDCQSCYHLASGTIVGIIVGDIILTLLIALSVFCFVSRMKKNHLEALQGQCMKATKGNISMSASRKVKDDAESTYQDLQGVRNDIYSDLRRVDK</sequence>
<evidence type="ECO:0000256" key="6">
    <source>
        <dbReference type="ARBA" id="ARBA00022692"/>
    </source>
</evidence>
<evidence type="ECO:0000256" key="13">
    <source>
        <dbReference type="ARBA" id="ARBA00023157"/>
    </source>
</evidence>
<dbReference type="AlphaFoldDB" id="W5M845"/>
<dbReference type="Bgee" id="ENSLOCG00000003818">
    <property type="expression patterns" value="Expressed in mesonephros and 13 other cell types or tissues"/>
</dbReference>
<keyword evidence="10" id="KW-0391">Immunity</keyword>
<keyword evidence="11 15" id="KW-1133">Transmembrane helix</keyword>
<keyword evidence="5" id="KW-0597">Phosphoprotein</keyword>
<dbReference type="GO" id="GO:0005102">
    <property type="term" value="F:signaling receptor binding"/>
    <property type="evidence" value="ECO:0000318"/>
    <property type="project" value="GO_Central"/>
</dbReference>
<dbReference type="OMA" id="QRQPYYK"/>
<dbReference type="eggNOG" id="ENOG502SCVI">
    <property type="taxonomic scope" value="Eukaryota"/>
</dbReference>
<feature type="signal peptide" evidence="16">
    <location>
        <begin position="1"/>
        <end position="16"/>
    </location>
</feature>
<evidence type="ECO:0000256" key="15">
    <source>
        <dbReference type="SAM" id="Phobius"/>
    </source>
</evidence>
<dbReference type="GO" id="GO:1904151">
    <property type="term" value="P:positive regulation of microglial cell mediated cytotoxicity"/>
    <property type="evidence" value="ECO:0000318"/>
    <property type="project" value="GO_Central"/>
</dbReference>
<keyword evidence="13" id="KW-1015">Disulfide bond</keyword>
<dbReference type="HOGENOM" id="CLU_2108156_0_0_1"/>
<protein>
    <recommendedName>
        <fullName evidence="3">TYRO protein tyrosine kinase-binding protein</fullName>
    </recommendedName>
    <alternativeName>
        <fullName evidence="14">DNAX-activation protein 12</fullName>
    </alternativeName>
</protein>
<keyword evidence="6 15" id="KW-0812">Transmembrane</keyword>
<feature type="chain" id="PRO_5004867759" description="TYRO protein tyrosine kinase-binding protein" evidence="16">
    <location>
        <begin position="17"/>
        <end position="115"/>
    </location>
</feature>
<dbReference type="GO" id="GO:0005886">
    <property type="term" value="C:plasma membrane"/>
    <property type="evidence" value="ECO:0007669"/>
    <property type="project" value="UniProtKB-SubCell"/>
</dbReference>
<dbReference type="STRING" id="7918.ENSLOCP00000004553"/>
<evidence type="ECO:0000256" key="12">
    <source>
        <dbReference type="ARBA" id="ARBA00023136"/>
    </source>
</evidence>
<dbReference type="GO" id="GO:0002283">
    <property type="term" value="P:neutrophil activation involved in immune response"/>
    <property type="evidence" value="ECO:0000318"/>
    <property type="project" value="GO_Central"/>
</dbReference>
<reference evidence="18" key="1">
    <citation type="submission" date="2011-12" db="EMBL/GenBank/DDBJ databases">
        <title>The Draft Genome of Lepisosteus oculatus.</title>
        <authorList>
            <consortium name="The Broad Institute Genome Assembly &amp; Analysis Group"/>
            <consortium name="Computational R&amp;D Group"/>
            <consortium name="and Sequencing Platform"/>
            <person name="Di Palma F."/>
            <person name="Alfoldi J."/>
            <person name="Johnson J."/>
            <person name="Berlin A."/>
            <person name="Gnerre S."/>
            <person name="Jaffe D."/>
            <person name="MacCallum I."/>
            <person name="Young S."/>
            <person name="Walker B.J."/>
            <person name="Lander E.S."/>
            <person name="Lindblad-Toh K."/>
        </authorList>
    </citation>
    <scope>NUCLEOTIDE SEQUENCE [LARGE SCALE GENOMIC DNA]</scope>
</reference>
<dbReference type="GO" id="GO:0030889">
    <property type="term" value="P:negative regulation of B cell proliferation"/>
    <property type="evidence" value="ECO:0000318"/>
    <property type="project" value="GO_Central"/>
</dbReference>
<evidence type="ECO:0000256" key="16">
    <source>
        <dbReference type="SAM" id="SignalP"/>
    </source>
</evidence>
<keyword evidence="9" id="KW-0106">Calcium</keyword>
<keyword evidence="4" id="KW-1003">Cell membrane</keyword>
<dbReference type="Proteomes" id="UP000018468">
    <property type="component" value="Linkage group LG24"/>
</dbReference>
<dbReference type="GO" id="GO:0034241">
    <property type="term" value="P:positive regulation of macrophage fusion"/>
    <property type="evidence" value="ECO:0000318"/>
    <property type="project" value="GO_Central"/>
</dbReference>
<evidence type="ECO:0000256" key="3">
    <source>
        <dbReference type="ARBA" id="ARBA00022356"/>
    </source>
</evidence>
<evidence type="ECO:0000256" key="10">
    <source>
        <dbReference type="ARBA" id="ARBA00022859"/>
    </source>
</evidence>
<evidence type="ECO:0000256" key="2">
    <source>
        <dbReference type="ARBA" id="ARBA00009791"/>
    </source>
</evidence>
<evidence type="ECO:0000256" key="11">
    <source>
        <dbReference type="ARBA" id="ARBA00022989"/>
    </source>
</evidence>
<feature type="transmembrane region" description="Helical" evidence="15">
    <location>
        <begin position="35"/>
        <end position="57"/>
    </location>
</feature>
<evidence type="ECO:0000256" key="5">
    <source>
        <dbReference type="ARBA" id="ARBA00022553"/>
    </source>
</evidence>
<evidence type="ECO:0000256" key="9">
    <source>
        <dbReference type="ARBA" id="ARBA00022837"/>
    </source>
</evidence>
<dbReference type="GeneTree" id="ENSGT00980000198998"/>